<organism evidence="2 3">
    <name type="scientific">Clostridium sardiniense</name>
    <name type="common">Clostridium absonum</name>
    <dbReference type="NCBI Taxonomy" id="29369"/>
    <lineage>
        <taxon>Bacteria</taxon>
        <taxon>Bacillati</taxon>
        <taxon>Bacillota</taxon>
        <taxon>Clostridia</taxon>
        <taxon>Eubacteriales</taxon>
        <taxon>Clostridiaceae</taxon>
        <taxon>Clostridium</taxon>
    </lineage>
</organism>
<accession>A0ABS7KUQ3</accession>
<reference evidence="2 3" key="1">
    <citation type="journal article" date="2021" name="Cell Host Microbe">
        <title>in vivo commensal control of Clostridioides difficile virulence.</title>
        <authorList>
            <person name="Girinathan B.P."/>
            <person name="Dibenedetto N."/>
            <person name="Worley J.N."/>
            <person name="Peltier J."/>
            <person name="Arrieta-Ortiz M.L."/>
            <person name="Rupa Christinal Immanuel S."/>
            <person name="Lavin R."/>
            <person name="Delaney M.L."/>
            <person name="Cummins C."/>
            <person name="Hoffmann M."/>
            <person name="Luo Y."/>
            <person name="Gonzalez-Escalona N."/>
            <person name="Allard M."/>
            <person name="Onderdonk A.B."/>
            <person name="Gerber G.K."/>
            <person name="Sonenshein A.L."/>
            <person name="Baliga N."/>
            <person name="Dupuy B."/>
            <person name="Bry L."/>
        </authorList>
    </citation>
    <scope>NUCLEOTIDE SEQUENCE [LARGE SCALE GENOMIC DNA]</scope>
    <source>
        <strain evidence="2 3">DSM 599</strain>
    </source>
</reference>
<comment type="caution">
    <text evidence="2">The sequence shown here is derived from an EMBL/GenBank/DDBJ whole genome shotgun (WGS) entry which is preliminary data.</text>
</comment>
<dbReference type="InterPro" id="IPR006528">
    <property type="entry name" value="Phage_head_morphogenesis_dom"/>
</dbReference>
<evidence type="ECO:0000313" key="2">
    <source>
        <dbReference type="EMBL" id="MBY0754543.1"/>
    </source>
</evidence>
<protein>
    <submittedName>
        <fullName evidence="2">Minor capsid protein</fullName>
    </submittedName>
</protein>
<feature type="domain" description="Phage head morphogenesis" evidence="1">
    <location>
        <begin position="198"/>
        <end position="304"/>
    </location>
</feature>
<dbReference type="Pfam" id="PF04233">
    <property type="entry name" value="Phage_Mu_F"/>
    <property type="match status" value="1"/>
</dbReference>
<name>A0ABS7KUQ3_CLOSR</name>
<proteinExistence type="predicted"/>
<dbReference type="Proteomes" id="UP001299068">
    <property type="component" value="Unassembled WGS sequence"/>
</dbReference>
<sequence length="342" mass="40256">MKKRSNSYWERRANSRMASYHKNSDKTIAKINKAYDKAVSDIDKDIKRIFNRYHLEYGLTKTEARDLLNSYISAKELQDIRNKIKYIQDEDLKKYLMAQLNYSPYKARITRLEALKESVYINTKLIADKEYRMSTSNYVDNINKAYYHNIFDIQKGIGIGFTFSEMPTDVIKEILKNNWSGKNYSSRIWRNTDVLAEKLEEVITSGLMSGKSSRRMAKELEELTEYGKFACERLIRTETTYVTNMAELEGYKECDVDRLVFVATLDSRTSKICRRMDGKVIRVDKAISAKNIPPMHPFCRSTTIAYSKDLKNMQRRARDPETGRNYIIDYMTYDEWYKKFAS</sequence>
<dbReference type="EMBL" id="JAIKTU010000003">
    <property type="protein sequence ID" value="MBY0754543.1"/>
    <property type="molecule type" value="Genomic_DNA"/>
</dbReference>
<gene>
    <name evidence="2" type="ORF">K5V21_03635</name>
</gene>
<evidence type="ECO:0000259" key="1">
    <source>
        <dbReference type="Pfam" id="PF04233"/>
    </source>
</evidence>
<evidence type="ECO:0000313" key="3">
    <source>
        <dbReference type="Proteomes" id="UP001299068"/>
    </source>
</evidence>
<keyword evidence="3" id="KW-1185">Reference proteome</keyword>
<dbReference type="NCBIfam" id="TIGR01641">
    <property type="entry name" value="phageSPP1_gp7"/>
    <property type="match status" value="1"/>
</dbReference>
<dbReference type="RefSeq" id="WP_221859277.1">
    <property type="nucleotide sequence ID" value="NZ_JAIKTU010000003.1"/>
</dbReference>